<dbReference type="WBParaSite" id="PSAMB.scaffold15245size1633.g36425.t1">
    <property type="protein sequence ID" value="PSAMB.scaffold15245size1633.g36425.t1"/>
    <property type="gene ID" value="PSAMB.scaffold15245size1633.g36425"/>
</dbReference>
<dbReference type="PANTHER" id="PTHR10504">
    <property type="entry name" value="BACTERICIDAL PERMEABILITY-INCREASING BPI PROTEIN-RELATED"/>
    <property type="match status" value="1"/>
</dbReference>
<dbReference type="InterPro" id="IPR017942">
    <property type="entry name" value="Lipid-bd_serum_glycop_N"/>
</dbReference>
<organism evidence="2 3">
    <name type="scientific">Plectus sambesii</name>
    <dbReference type="NCBI Taxonomy" id="2011161"/>
    <lineage>
        <taxon>Eukaryota</taxon>
        <taxon>Metazoa</taxon>
        <taxon>Ecdysozoa</taxon>
        <taxon>Nematoda</taxon>
        <taxon>Chromadorea</taxon>
        <taxon>Plectida</taxon>
        <taxon>Plectina</taxon>
        <taxon>Plectoidea</taxon>
        <taxon>Plectidae</taxon>
        <taxon>Plectus</taxon>
    </lineage>
</organism>
<feature type="domain" description="Lipid-binding serum glycoprotein N-terminal" evidence="1">
    <location>
        <begin position="36"/>
        <end position="106"/>
    </location>
</feature>
<dbReference type="GO" id="GO:0008289">
    <property type="term" value="F:lipid binding"/>
    <property type="evidence" value="ECO:0007669"/>
    <property type="project" value="InterPro"/>
</dbReference>
<evidence type="ECO:0000259" key="1">
    <source>
        <dbReference type="Pfam" id="PF01273"/>
    </source>
</evidence>
<dbReference type="PANTHER" id="PTHR10504:SF131">
    <property type="entry name" value="BPI2 DOMAIN-CONTAINING PROTEIN"/>
    <property type="match status" value="1"/>
</dbReference>
<dbReference type="SUPFAM" id="SSF55394">
    <property type="entry name" value="Bactericidal permeability-increasing protein, BPI"/>
    <property type="match status" value="1"/>
</dbReference>
<dbReference type="Gene3D" id="3.15.10.10">
    <property type="entry name" value="Bactericidal permeability-increasing protein, domain 1"/>
    <property type="match status" value="1"/>
</dbReference>
<dbReference type="AlphaFoldDB" id="A0A914V437"/>
<name>A0A914V437_9BILA</name>
<dbReference type="Pfam" id="PF01273">
    <property type="entry name" value="LBP_BPI_CETP"/>
    <property type="match status" value="1"/>
</dbReference>
<protein>
    <submittedName>
        <fullName evidence="3">Lipid-binding serum glycoprotein N-terminal domain-containing protein</fullName>
    </submittedName>
</protein>
<dbReference type="InterPro" id="IPR032942">
    <property type="entry name" value="BPI/LBP/Plunc"/>
</dbReference>
<dbReference type="GO" id="GO:0005615">
    <property type="term" value="C:extracellular space"/>
    <property type="evidence" value="ECO:0007669"/>
    <property type="project" value="TreeGrafter"/>
</dbReference>
<accession>A0A914V437</accession>
<keyword evidence="2" id="KW-1185">Reference proteome</keyword>
<proteinExistence type="predicted"/>
<dbReference type="Proteomes" id="UP000887566">
    <property type="component" value="Unplaced"/>
</dbReference>
<sequence>MAVGQQERLTHVSRMSFLMEERLGRRMVLSASTNDASASISVDVTTSNDGHPALSPHSCGSDLGDLGIEFHGDLIDDIIDLFKKYISDYVKGKVEGIICDQVSSIIANEGNSFLHQVPISISLPDPMTGFDLDYGLTENPIATPSYIAVPLKAEFWYQGHENDAGIPQA</sequence>
<evidence type="ECO:0000313" key="2">
    <source>
        <dbReference type="Proteomes" id="UP000887566"/>
    </source>
</evidence>
<evidence type="ECO:0000313" key="3">
    <source>
        <dbReference type="WBParaSite" id="PSAMB.scaffold15245size1633.g36425.t1"/>
    </source>
</evidence>
<reference evidence="3" key="1">
    <citation type="submission" date="2022-11" db="UniProtKB">
        <authorList>
            <consortium name="WormBaseParasite"/>
        </authorList>
    </citation>
    <scope>IDENTIFICATION</scope>
</reference>
<dbReference type="Gene3D" id="3.15.20.10">
    <property type="entry name" value="Bactericidal permeability-increasing protein, domain 2"/>
    <property type="match status" value="1"/>
</dbReference>
<dbReference type="InterPro" id="IPR017943">
    <property type="entry name" value="Bactericidal_perm-incr_a/b_dom"/>
</dbReference>